<feature type="domain" description="C2H2-type" evidence="4">
    <location>
        <begin position="265"/>
        <end position="293"/>
    </location>
</feature>
<evidence type="ECO:0000256" key="2">
    <source>
        <dbReference type="PROSITE-ProRule" id="PRU00042"/>
    </source>
</evidence>
<organism evidence="5 6">
    <name type="scientific">Colletotrichum chlorophyti</name>
    <dbReference type="NCBI Taxonomy" id="708187"/>
    <lineage>
        <taxon>Eukaryota</taxon>
        <taxon>Fungi</taxon>
        <taxon>Dikarya</taxon>
        <taxon>Ascomycota</taxon>
        <taxon>Pezizomycotina</taxon>
        <taxon>Sordariomycetes</taxon>
        <taxon>Hypocreomycetidae</taxon>
        <taxon>Glomerellales</taxon>
        <taxon>Glomerellaceae</taxon>
        <taxon>Colletotrichum</taxon>
    </lineage>
</organism>
<dbReference type="AlphaFoldDB" id="A0A1Q8RTG8"/>
<evidence type="ECO:0000313" key="5">
    <source>
        <dbReference type="EMBL" id="OLN87612.1"/>
    </source>
</evidence>
<evidence type="ECO:0000256" key="3">
    <source>
        <dbReference type="SAM" id="MobiDB-lite"/>
    </source>
</evidence>
<dbReference type="GO" id="GO:0003677">
    <property type="term" value="F:DNA binding"/>
    <property type="evidence" value="ECO:0007669"/>
    <property type="project" value="UniProtKB-KW"/>
</dbReference>
<sequence length="571" mass="63442">MEKFQEDPRDQSNLDQTIFDSLLGLGPSQNGSITDQRNDLSLDPDTIYSTSTDNGWTPNLAVDSQYHFLDRTDEPVFSAGDFEHTAPEFDGFQWPLPTAAVGTETGIAWSSIRDDASIDRAESTVRRGLPRRRSRYRFYNAHDGTRPVMIPVSSSIEGLDPMQRWRESPPQDEPASIAAICGALRGRSVSLEPEEHHISPTYAQTNSGTSLNSAGSSSSLHSGTSAWSAGSDGPPKRNASSLQRSRRSRGTKKYSDPATKDVRPFKCTFCCDSFKTKYDWARHEKSRHVNLESWVCTPQGGSVISTVTGRFHCAYCSAVDPTDKHLDGHNHNSCHDRPIEARSFARKDHLVQHLRVMHNLERLPNFEGWKMETTEVSSRCGFCNLTLSSWKGRVDHLANHFRKGVTMKDWKGEHGFNPAISQQISHALPPYLIGAESLSPMPFSATSQNTKDHFAQISSRTKGSPEATATLGADTNVIGTLETAGILNSRAATSKAFTEVLEQHLKHFADEHVSRGICPTDEMLRKESRRVIYDCDDEWNQTVADNSEWLTTFRARYGIGDVGAADTCNDT</sequence>
<name>A0A1Q8RTG8_9PEZI</name>
<dbReference type="SUPFAM" id="SSF46689">
    <property type="entry name" value="Homeodomain-like"/>
    <property type="match status" value="1"/>
</dbReference>
<dbReference type="OrthoDB" id="10056939at2759"/>
<keyword evidence="2" id="KW-0479">Metal-binding</keyword>
<keyword evidence="1" id="KW-0238">DNA-binding</keyword>
<feature type="compositionally biased region" description="Low complexity" evidence="3">
    <location>
        <begin position="205"/>
        <end position="229"/>
    </location>
</feature>
<dbReference type="InterPro" id="IPR009057">
    <property type="entry name" value="Homeodomain-like_sf"/>
</dbReference>
<evidence type="ECO:0000256" key="1">
    <source>
        <dbReference type="ARBA" id="ARBA00023125"/>
    </source>
</evidence>
<dbReference type="GO" id="GO:0008270">
    <property type="term" value="F:zinc ion binding"/>
    <property type="evidence" value="ECO:0007669"/>
    <property type="project" value="UniProtKB-KW"/>
</dbReference>
<gene>
    <name evidence="5" type="ORF">CCHL11_10108</name>
</gene>
<proteinExistence type="predicted"/>
<keyword evidence="2" id="KW-0863">Zinc-finger</keyword>
<evidence type="ECO:0000313" key="6">
    <source>
        <dbReference type="Proteomes" id="UP000186583"/>
    </source>
</evidence>
<dbReference type="InterPro" id="IPR013087">
    <property type="entry name" value="Znf_C2H2_type"/>
</dbReference>
<keyword evidence="2" id="KW-0862">Zinc</keyword>
<reference evidence="5 6" key="1">
    <citation type="submission" date="2016-11" db="EMBL/GenBank/DDBJ databases">
        <title>Draft Genome Assembly of Colletotrichum chlorophyti a pathogen of herbaceous plants.</title>
        <authorList>
            <person name="Gan P."/>
            <person name="Narusaka M."/>
            <person name="Tsushima A."/>
            <person name="Narusaka Y."/>
            <person name="Takano Y."/>
            <person name="Shirasu K."/>
        </authorList>
    </citation>
    <scope>NUCLEOTIDE SEQUENCE [LARGE SCALE GENOMIC DNA]</scope>
    <source>
        <strain evidence="5 6">NTL11</strain>
    </source>
</reference>
<dbReference type="PANTHER" id="PTHR35391:SF3">
    <property type="entry name" value="FINGER DOMAIN PROTEIN, PUTATIVE (AFU_ORTHOLOGUE AFUA_8G04300)-RELATED"/>
    <property type="match status" value="1"/>
</dbReference>
<dbReference type="InterPro" id="IPR006600">
    <property type="entry name" value="HTH_CenpB_DNA-bd_dom"/>
</dbReference>
<evidence type="ECO:0000259" key="4">
    <source>
        <dbReference type="PROSITE" id="PS50157"/>
    </source>
</evidence>
<dbReference type="PROSITE" id="PS00028">
    <property type="entry name" value="ZINC_FINGER_C2H2_1"/>
    <property type="match status" value="1"/>
</dbReference>
<dbReference type="SMART" id="SM00355">
    <property type="entry name" value="ZnF_C2H2"/>
    <property type="match status" value="3"/>
</dbReference>
<dbReference type="STRING" id="708187.A0A1Q8RTG8"/>
<dbReference type="PANTHER" id="PTHR35391">
    <property type="entry name" value="C2H2-TYPE DOMAIN-CONTAINING PROTEIN-RELATED"/>
    <property type="match status" value="1"/>
</dbReference>
<dbReference type="Pfam" id="PF03221">
    <property type="entry name" value="HTH_Tnp_Tc5"/>
    <property type="match status" value="1"/>
</dbReference>
<keyword evidence="6" id="KW-1185">Reference proteome</keyword>
<protein>
    <recommendedName>
        <fullName evidence="4">C2H2-type domain-containing protein</fullName>
    </recommendedName>
</protein>
<dbReference type="EMBL" id="MPGH01000090">
    <property type="protein sequence ID" value="OLN87612.1"/>
    <property type="molecule type" value="Genomic_DNA"/>
</dbReference>
<accession>A0A1Q8RTG8</accession>
<dbReference type="Proteomes" id="UP000186583">
    <property type="component" value="Unassembled WGS sequence"/>
</dbReference>
<dbReference type="PROSITE" id="PS50157">
    <property type="entry name" value="ZINC_FINGER_C2H2_2"/>
    <property type="match status" value="1"/>
</dbReference>
<comment type="caution">
    <text evidence="5">The sequence shown here is derived from an EMBL/GenBank/DDBJ whole genome shotgun (WGS) entry which is preliminary data.</text>
</comment>
<feature type="region of interest" description="Disordered" evidence="3">
    <location>
        <begin position="199"/>
        <end position="257"/>
    </location>
</feature>